<name>A0AAV5TTT2_9BILA</name>
<protein>
    <recommendedName>
        <fullName evidence="3">C2H2-type domain-containing protein</fullName>
    </recommendedName>
</protein>
<evidence type="ECO:0008006" key="3">
    <source>
        <dbReference type="Google" id="ProtNLM"/>
    </source>
</evidence>
<dbReference type="EMBL" id="BTSX01000004">
    <property type="protein sequence ID" value="GMS97903.1"/>
    <property type="molecule type" value="Genomic_DNA"/>
</dbReference>
<comment type="caution">
    <text evidence="1">The sequence shown here is derived from an EMBL/GenBank/DDBJ whole genome shotgun (WGS) entry which is preliminary data.</text>
</comment>
<reference evidence="1" key="1">
    <citation type="submission" date="2023-10" db="EMBL/GenBank/DDBJ databases">
        <title>Genome assembly of Pristionchus species.</title>
        <authorList>
            <person name="Yoshida K."/>
            <person name="Sommer R.J."/>
        </authorList>
    </citation>
    <scope>NUCLEOTIDE SEQUENCE</scope>
    <source>
        <strain evidence="1">RS0144</strain>
    </source>
</reference>
<dbReference type="Proteomes" id="UP001432027">
    <property type="component" value="Unassembled WGS sequence"/>
</dbReference>
<dbReference type="AlphaFoldDB" id="A0AAV5TTT2"/>
<accession>A0AAV5TTT2</accession>
<gene>
    <name evidence="1" type="ORF">PENTCL1PPCAC_20078</name>
</gene>
<organism evidence="1 2">
    <name type="scientific">Pristionchus entomophagus</name>
    <dbReference type="NCBI Taxonomy" id="358040"/>
    <lineage>
        <taxon>Eukaryota</taxon>
        <taxon>Metazoa</taxon>
        <taxon>Ecdysozoa</taxon>
        <taxon>Nematoda</taxon>
        <taxon>Chromadorea</taxon>
        <taxon>Rhabditida</taxon>
        <taxon>Rhabditina</taxon>
        <taxon>Diplogasteromorpha</taxon>
        <taxon>Diplogasteroidea</taxon>
        <taxon>Neodiplogasteridae</taxon>
        <taxon>Pristionchus</taxon>
    </lineage>
</organism>
<proteinExistence type="predicted"/>
<sequence length="79" mass="9677">YFFCVLCNRPLFNHKQALIHFMSQEHRETETWAEEWSHIKEVRRVLDLFTKLPARLEEEDTAVEQKRHKMSWVGRQYTA</sequence>
<evidence type="ECO:0000313" key="1">
    <source>
        <dbReference type="EMBL" id="GMS97903.1"/>
    </source>
</evidence>
<evidence type="ECO:0000313" key="2">
    <source>
        <dbReference type="Proteomes" id="UP001432027"/>
    </source>
</evidence>
<keyword evidence="2" id="KW-1185">Reference proteome</keyword>
<feature type="non-terminal residue" evidence="1">
    <location>
        <position position="1"/>
    </location>
</feature>